<feature type="binding site" evidence="1">
    <location>
        <position position="155"/>
    </location>
    <ligand>
        <name>Zn(2+)</name>
        <dbReference type="ChEBI" id="CHEBI:29105"/>
    </ligand>
</feature>
<feature type="binding site" evidence="1">
    <location>
        <position position="150"/>
    </location>
    <ligand>
        <name>Zn(2+)</name>
        <dbReference type="ChEBI" id="CHEBI:29105"/>
    </ligand>
</feature>
<dbReference type="EMBL" id="JAEPQZ010000002">
    <property type="protein sequence ID" value="KAG2184360.1"/>
    <property type="molecule type" value="Genomic_DNA"/>
</dbReference>
<dbReference type="InterPro" id="IPR005301">
    <property type="entry name" value="MOB_kinase_act_fam"/>
</dbReference>
<reference evidence="2" key="1">
    <citation type="submission" date="2020-12" db="EMBL/GenBank/DDBJ databases">
        <title>Metabolic potential, ecology and presence of endohyphal bacteria is reflected in genomic diversity of Mucoromycotina.</title>
        <authorList>
            <person name="Muszewska A."/>
            <person name="Okrasinska A."/>
            <person name="Steczkiewicz K."/>
            <person name="Drgas O."/>
            <person name="Orlowska M."/>
            <person name="Perlinska-Lenart U."/>
            <person name="Aleksandrzak-Piekarczyk T."/>
            <person name="Szatraj K."/>
            <person name="Zielenkiewicz U."/>
            <person name="Pilsyk S."/>
            <person name="Malc E."/>
            <person name="Mieczkowski P."/>
            <person name="Kruszewska J.S."/>
            <person name="Biernat P."/>
            <person name="Pawlowska J."/>
        </authorList>
    </citation>
    <scope>NUCLEOTIDE SEQUENCE</scope>
    <source>
        <strain evidence="2">WA0000067209</strain>
    </source>
</reference>
<dbReference type="Pfam" id="PF03637">
    <property type="entry name" value="Mob1_phocein"/>
    <property type="match status" value="1"/>
</dbReference>
<keyword evidence="1" id="KW-0862">Zinc</keyword>
<keyword evidence="1" id="KW-0479">Metal-binding</keyword>
<dbReference type="SMART" id="SM01388">
    <property type="entry name" value="Mob1_phocein"/>
    <property type="match status" value="1"/>
</dbReference>
<sequence>MGVRPDLLALIPNYALHNKNEPAQYFHANYSVNANRTQSRRSVQSPDWIVQHQQQLDADQLSSANSSPLLDAGTATVIAKKASKMLTVDNLRKVIQLPSGESEQDWITINRKNLPRSHDEMKIIHYNSALTVLEFFQQIMALYATISDSCTPSSCPSMTAGANYEFFWAQEGKKPIKVSAPHYVDLLRTWVTSSLQDGQLVPQQLDRSTG</sequence>
<gene>
    <name evidence="2" type="ORF">INT43_000269</name>
</gene>
<organism evidence="2 3">
    <name type="scientific">Mortierella isabellina</name>
    <name type="common">Filamentous fungus</name>
    <name type="synonym">Umbelopsis isabellina</name>
    <dbReference type="NCBI Taxonomy" id="91625"/>
    <lineage>
        <taxon>Eukaryota</taxon>
        <taxon>Fungi</taxon>
        <taxon>Fungi incertae sedis</taxon>
        <taxon>Mucoromycota</taxon>
        <taxon>Mucoromycotina</taxon>
        <taxon>Umbelopsidomycetes</taxon>
        <taxon>Umbelopsidales</taxon>
        <taxon>Umbelopsidaceae</taxon>
        <taxon>Umbelopsis</taxon>
    </lineage>
</organism>
<dbReference type="OrthoDB" id="8170117at2759"/>
<dbReference type="SUPFAM" id="SSF101152">
    <property type="entry name" value="Mob1/phocein"/>
    <property type="match status" value="1"/>
</dbReference>
<dbReference type="PANTHER" id="PTHR22599">
    <property type="entry name" value="MPS ONE BINDER KINASE ACTIVATOR-LIKE MOB"/>
    <property type="match status" value="1"/>
</dbReference>
<proteinExistence type="predicted"/>
<dbReference type="Proteomes" id="UP000654370">
    <property type="component" value="Unassembled WGS sequence"/>
</dbReference>
<name>A0A8H7Q2K0_MORIS</name>
<dbReference type="Gene3D" id="1.20.140.30">
    <property type="entry name" value="MOB kinase activator"/>
    <property type="match status" value="1"/>
</dbReference>
<evidence type="ECO:0000313" key="3">
    <source>
        <dbReference type="Proteomes" id="UP000654370"/>
    </source>
</evidence>
<dbReference type="InterPro" id="IPR036703">
    <property type="entry name" value="MOB_kinase_act_sf"/>
</dbReference>
<protein>
    <submittedName>
        <fullName evidence="2">Uncharacterized protein</fullName>
    </submittedName>
</protein>
<keyword evidence="3" id="KW-1185">Reference proteome</keyword>
<dbReference type="AlphaFoldDB" id="A0A8H7Q2K0"/>
<comment type="caution">
    <text evidence="2">The sequence shown here is derived from an EMBL/GenBank/DDBJ whole genome shotgun (WGS) entry which is preliminary data.</text>
</comment>
<evidence type="ECO:0000256" key="1">
    <source>
        <dbReference type="PIRSR" id="PIRSR605301-1"/>
    </source>
</evidence>
<evidence type="ECO:0000313" key="2">
    <source>
        <dbReference type="EMBL" id="KAG2184360.1"/>
    </source>
</evidence>
<accession>A0A8H7Q2K0</accession>